<keyword evidence="1" id="KW-0223">Dioxygenase</keyword>
<accession>A0ABW6NTX0</accession>
<evidence type="ECO:0000313" key="2">
    <source>
        <dbReference type="Proteomes" id="UP001601521"/>
    </source>
</evidence>
<reference evidence="1 2" key="1">
    <citation type="submission" date="2024-10" db="EMBL/GenBank/DDBJ databases">
        <title>The Natural Products Discovery Center: Release of the First 8490 Sequenced Strains for Exploring Actinobacteria Biosynthetic Diversity.</title>
        <authorList>
            <person name="Kalkreuter E."/>
            <person name="Kautsar S.A."/>
            <person name="Yang D."/>
            <person name="Bader C.D."/>
            <person name="Teijaro C.N."/>
            <person name="Fluegel L."/>
            <person name="Davis C.M."/>
            <person name="Simpson J.R."/>
            <person name="Lauterbach L."/>
            <person name="Steele A.D."/>
            <person name="Gui C."/>
            <person name="Meng S."/>
            <person name="Li G."/>
            <person name="Viehrig K."/>
            <person name="Ye F."/>
            <person name="Su P."/>
            <person name="Kiefer A.F."/>
            <person name="Nichols A."/>
            <person name="Cepeda A.J."/>
            <person name="Yan W."/>
            <person name="Fan B."/>
            <person name="Jiang Y."/>
            <person name="Adhikari A."/>
            <person name="Zheng C.-J."/>
            <person name="Schuster L."/>
            <person name="Cowan T.M."/>
            <person name="Smanski M.J."/>
            <person name="Chevrette M.G."/>
            <person name="De Carvalho L.P.S."/>
            <person name="Shen B."/>
        </authorList>
    </citation>
    <scope>NUCLEOTIDE SEQUENCE [LARGE SCALE GENOMIC DNA]</scope>
    <source>
        <strain evidence="1 2">NPDC004550</strain>
    </source>
</reference>
<dbReference type="Pfam" id="PF05721">
    <property type="entry name" value="PhyH"/>
    <property type="match status" value="1"/>
</dbReference>
<name>A0ABW6NTX0_9NOCA</name>
<proteinExistence type="predicted"/>
<dbReference type="Gene3D" id="2.60.120.620">
    <property type="entry name" value="q2cbj1_9rhob like domain"/>
    <property type="match status" value="1"/>
</dbReference>
<dbReference type="RefSeq" id="WP_387256207.1">
    <property type="nucleotide sequence ID" value="NZ_JBIALX010000032.1"/>
</dbReference>
<organism evidence="1 2">
    <name type="scientific">Nocardia africana</name>
    <dbReference type="NCBI Taxonomy" id="134964"/>
    <lineage>
        <taxon>Bacteria</taxon>
        <taxon>Bacillati</taxon>
        <taxon>Actinomycetota</taxon>
        <taxon>Actinomycetes</taxon>
        <taxon>Mycobacteriales</taxon>
        <taxon>Nocardiaceae</taxon>
        <taxon>Nocardia</taxon>
    </lineage>
</organism>
<keyword evidence="1" id="KW-0560">Oxidoreductase</keyword>
<dbReference type="PANTHER" id="PTHR20883">
    <property type="entry name" value="PHYTANOYL-COA DIOXYGENASE DOMAIN CONTAINING 1"/>
    <property type="match status" value="1"/>
</dbReference>
<dbReference type="GO" id="GO:0051213">
    <property type="term" value="F:dioxygenase activity"/>
    <property type="evidence" value="ECO:0007669"/>
    <property type="project" value="UniProtKB-KW"/>
</dbReference>
<comment type="caution">
    <text evidence="1">The sequence shown here is derived from an EMBL/GenBank/DDBJ whole genome shotgun (WGS) entry which is preliminary data.</text>
</comment>
<protein>
    <submittedName>
        <fullName evidence="1">Phytanoyl-CoA dioxygenase family protein</fullName>
    </submittedName>
</protein>
<sequence>MDMDVALANLGVSESLLDEKIRAQLDNDGFALLPGILSADEIELMRKRIAALSAAEGVQAGSEFRREAGTDRLSDLVNKDSIFDVCFTHATVLAAIRHILNDFKLFALNSRAALPGQGHQVLHADWTDPLDAPDDYQVCNSIWLLDDFTAENGATRVVPGTHRRGRRPSEELADPAATHPDEVLLLAPAGTVVVFNSHLWHGGTRNTTKEPRRALHCGFVRRHQPQLVDQAEHIRVRTRDRLSPGARFILDV</sequence>
<dbReference type="SUPFAM" id="SSF51197">
    <property type="entry name" value="Clavaminate synthase-like"/>
    <property type="match status" value="1"/>
</dbReference>
<keyword evidence="2" id="KW-1185">Reference proteome</keyword>
<dbReference type="Proteomes" id="UP001601521">
    <property type="component" value="Unassembled WGS sequence"/>
</dbReference>
<gene>
    <name evidence="1" type="ORF">ACFYTH_34970</name>
</gene>
<dbReference type="EMBL" id="JBIALX010000032">
    <property type="protein sequence ID" value="MFF0458580.1"/>
    <property type="molecule type" value="Genomic_DNA"/>
</dbReference>
<evidence type="ECO:0000313" key="1">
    <source>
        <dbReference type="EMBL" id="MFF0458580.1"/>
    </source>
</evidence>
<dbReference type="PANTHER" id="PTHR20883:SF48">
    <property type="entry name" value="ECTOINE DIOXYGENASE"/>
    <property type="match status" value="1"/>
</dbReference>
<dbReference type="InterPro" id="IPR008775">
    <property type="entry name" value="Phytyl_CoA_dOase-like"/>
</dbReference>